<dbReference type="EMBL" id="CP013264">
    <property type="protein sequence ID" value="ALR19070.1"/>
    <property type="molecule type" value="Genomic_DNA"/>
</dbReference>
<dbReference type="KEGG" id="sbd:ATN00_00825"/>
<evidence type="ECO:0000313" key="1">
    <source>
        <dbReference type="EMBL" id="ALR19070.1"/>
    </source>
</evidence>
<gene>
    <name evidence="1" type="ORF">ATN00_00825</name>
</gene>
<keyword evidence="2" id="KW-1185">Reference proteome</keyword>
<protein>
    <recommendedName>
        <fullName evidence="3">Phenol degradation protein meta</fullName>
    </recommendedName>
</protein>
<reference evidence="1 2" key="1">
    <citation type="submission" date="2015-11" db="EMBL/GenBank/DDBJ databases">
        <title>A Two-component Flavoprotein Monooxygenase System MeaXY Responsible for para-Hydroxylation of 2-Methyl-6-ethylaniline and 2,6-Diethylaniline in Sphingobium baderi DE-13.</title>
        <authorList>
            <person name="Cheng M."/>
            <person name="Meng Q."/>
            <person name="Yang Y."/>
            <person name="Chu C."/>
            <person name="Yan X."/>
            <person name="He J."/>
            <person name="Li S."/>
        </authorList>
    </citation>
    <scope>NUCLEOTIDE SEQUENCE [LARGE SCALE GENOMIC DNA]</scope>
    <source>
        <strain evidence="1 2">DE-13</strain>
    </source>
</reference>
<dbReference type="STRING" id="1332080.ATN00_00825"/>
<dbReference type="Pfam" id="PF13557">
    <property type="entry name" value="Phenol_MetA_deg"/>
    <property type="match status" value="1"/>
</dbReference>
<dbReference type="Proteomes" id="UP000056968">
    <property type="component" value="Chromosome"/>
</dbReference>
<proteinExistence type="predicted"/>
<organism evidence="1 2">
    <name type="scientific">Sphingobium baderi</name>
    <dbReference type="NCBI Taxonomy" id="1332080"/>
    <lineage>
        <taxon>Bacteria</taxon>
        <taxon>Pseudomonadati</taxon>
        <taxon>Pseudomonadota</taxon>
        <taxon>Alphaproteobacteria</taxon>
        <taxon>Sphingomonadales</taxon>
        <taxon>Sphingomonadaceae</taxon>
        <taxon>Sphingobium</taxon>
    </lineage>
</organism>
<sequence>MCVWTPALATETAGGAYPNGAEALAIAVVPPPGLYFLNYTTSYNADRLNDQNGNSAVPKFALDAYSEVGRFINVTPYKFLGANWAQQAFVSVTSLTVHAAGQHQSKFGFGDLIVDPFILAWGKNDTHFVVGMDTFVPTGGYNKNDLANISRHYWTF</sequence>
<evidence type="ECO:0000313" key="2">
    <source>
        <dbReference type="Proteomes" id="UP000056968"/>
    </source>
</evidence>
<evidence type="ECO:0008006" key="3">
    <source>
        <dbReference type="Google" id="ProtNLM"/>
    </source>
</evidence>
<accession>A0A0S3EUG3</accession>
<dbReference type="InterPro" id="IPR025737">
    <property type="entry name" value="FApF"/>
</dbReference>
<dbReference type="AlphaFoldDB" id="A0A0S3EUG3"/>
<name>A0A0S3EUG3_9SPHN</name>